<evidence type="ECO:0000259" key="1">
    <source>
        <dbReference type="Pfam" id="PF25137"/>
    </source>
</evidence>
<reference evidence="2 3" key="1">
    <citation type="submission" date="2019-07" db="EMBL/GenBank/DDBJ databases">
        <title>Whole genome shotgun sequence of Clostridium butyricum NBRC 3858.</title>
        <authorList>
            <person name="Hosoyama A."/>
            <person name="Uohara A."/>
            <person name="Ohji S."/>
            <person name="Ichikawa N."/>
        </authorList>
    </citation>
    <scope>NUCLEOTIDE SEQUENCE [LARGE SCALE GENOMIC DNA]</scope>
    <source>
        <strain evidence="2 3">NBRC 3858</strain>
    </source>
</reference>
<gene>
    <name evidence="2" type="ORF">CBU02nite_16480</name>
</gene>
<feature type="domain" description="Fe-containing alcohol dehydrogenase-like C-terminal" evidence="1">
    <location>
        <begin position="2"/>
        <end position="58"/>
    </location>
</feature>
<comment type="caution">
    <text evidence="2">The sequence shown here is derived from an EMBL/GenBank/DDBJ whole genome shotgun (WGS) entry which is preliminary data.</text>
</comment>
<dbReference type="Gene3D" id="1.20.1090.10">
    <property type="entry name" value="Dehydroquinate synthase-like - alpha domain"/>
    <property type="match status" value="1"/>
</dbReference>
<evidence type="ECO:0000313" key="2">
    <source>
        <dbReference type="EMBL" id="GEQ21142.1"/>
    </source>
</evidence>
<dbReference type="AlphaFoldDB" id="A0A512TLK7"/>
<dbReference type="RefSeq" id="WP_423201034.1">
    <property type="nucleotide sequence ID" value="NZ_JABFUH010000001.1"/>
</dbReference>
<protein>
    <recommendedName>
        <fullName evidence="1">Fe-containing alcohol dehydrogenase-like C-terminal domain-containing protein</fullName>
    </recommendedName>
</protein>
<accession>A0A512TLK7</accession>
<organism evidence="2 3">
    <name type="scientific">Clostridium butyricum</name>
    <dbReference type="NCBI Taxonomy" id="1492"/>
    <lineage>
        <taxon>Bacteria</taxon>
        <taxon>Bacillati</taxon>
        <taxon>Bacillota</taxon>
        <taxon>Clostridia</taxon>
        <taxon>Eubacteriales</taxon>
        <taxon>Clostridiaceae</taxon>
        <taxon>Clostridium</taxon>
    </lineage>
</organism>
<dbReference type="Proteomes" id="UP000321089">
    <property type="component" value="Unassembled WGS sequence"/>
</dbReference>
<dbReference type="EMBL" id="BKBC01000017">
    <property type="protein sequence ID" value="GEQ21142.1"/>
    <property type="molecule type" value="Genomic_DNA"/>
</dbReference>
<dbReference type="Pfam" id="PF25137">
    <property type="entry name" value="ADH_Fe_C"/>
    <property type="match status" value="1"/>
</dbReference>
<evidence type="ECO:0000313" key="3">
    <source>
        <dbReference type="Proteomes" id="UP000321089"/>
    </source>
</evidence>
<name>A0A512TLK7_CLOBU</name>
<proteinExistence type="predicted"/>
<sequence length="60" mass="7074">MADAIYELKNKMGLRNDLKDLNLNEDQINDLVRISRHPNLYNNPVEITDEMLSEMYHKLA</sequence>
<dbReference type="SUPFAM" id="SSF56796">
    <property type="entry name" value="Dehydroquinate synthase-like"/>
    <property type="match status" value="1"/>
</dbReference>
<dbReference type="InterPro" id="IPR056798">
    <property type="entry name" value="ADH_Fe_C"/>
</dbReference>